<evidence type="ECO:0000256" key="4">
    <source>
        <dbReference type="ARBA" id="ARBA00023136"/>
    </source>
</evidence>
<sequence>MDAKSFIFGLLSGLLLAVVLYWVSTFFSIFRPWLQVLMSGGKASVFQILGMRLRGSNVKLVTEAYIMLVQRGQKVSLSQVEAQYLARKNVIMNSQDLMQIVEQNQGA</sequence>
<evidence type="ECO:0000256" key="5">
    <source>
        <dbReference type="SAM" id="Phobius"/>
    </source>
</evidence>
<evidence type="ECO:0000256" key="2">
    <source>
        <dbReference type="ARBA" id="ARBA00022692"/>
    </source>
</evidence>
<protein>
    <recommendedName>
        <fullName evidence="8">SigmaW regulon antibacterial</fullName>
    </recommendedName>
</protein>
<dbReference type="Proteomes" id="UP000551616">
    <property type="component" value="Unassembled WGS sequence"/>
</dbReference>
<name>A0A7V9A850_9BACT</name>
<dbReference type="InterPro" id="IPR022853">
    <property type="entry name" value="FloA"/>
</dbReference>
<comment type="caution">
    <text evidence="6">The sequence shown here is derived from an EMBL/GenBank/DDBJ whole genome shotgun (WGS) entry which is preliminary data.</text>
</comment>
<keyword evidence="7" id="KW-1185">Reference proteome</keyword>
<evidence type="ECO:0000313" key="7">
    <source>
        <dbReference type="Proteomes" id="UP000551616"/>
    </source>
</evidence>
<dbReference type="EMBL" id="JABRWO010000008">
    <property type="protein sequence ID" value="MBA2116057.1"/>
    <property type="molecule type" value="Genomic_DNA"/>
</dbReference>
<accession>A0A7V9A850</accession>
<keyword evidence="2 5" id="KW-0812">Transmembrane</keyword>
<feature type="transmembrane region" description="Helical" evidence="5">
    <location>
        <begin position="6"/>
        <end position="30"/>
    </location>
</feature>
<evidence type="ECO:0008006" key="8">
    <source>
        <dbReference type="Google" id="ProtNLM"/>
    </source>
</evidence>
<dbReference type="Pfam" id="PF12127">
    <property type="entry name" value="FloA"/>
    <property type="match status" value="1"/>
</dbReference>
<keyword evidence="1" id="KW-1003">Cell membrane</keyword>
<evidence type="ECO:0000256" key="3">
    <source>
        <dbReference type="ARBA" id="ARBA00022989"/>
    </source>
</evidence>
<keyword evidence="3 5" id="KW-1133">Transmembrane helix</keyword>
<reference evidence="6 7" key="1">
    <citation type="submission" date="2020-05" db="EMBL/GenBank/DDBJ databases">
        <title>Bremerella alba sp. nov., a novel planctomycete isolated from the surface of the macroalga Fucus spiralis.</title>
        <authorList>
            <person name="Godinho O."/>
            <person name="Botelho R."/>
            <person name="Albuquerque L."/>
            <person name="Wiegand S."/>
            <person name="Da Costa M.S."/>
            <person name="Lobo-Da-Cunha A."/>
            <person name="Jogler C."/>
            <person name="Lage O.M."/>
        </authorList>
    </citation>
    <scope>NUCLEOTIDE SEQUENCE [LARGE SCALE GENOMIC DNA]</scope>
    <source>
        <strain evidence="6 7">FF15</strain>
    </source>
</reference>
<proteinExistence type="predicted"/>
<gene>
    <name evidence="6" type="ORF">HOV93_32460</name>
</gene>
<evidence type="ECO:0000256" key="1">
    <source>
        <dbReference type="ARBA" id="ARBA00022475"/>
    </source>
</evidence>
<dbReference type="AlphaFoldDB" id="A0A7V9A850"/>
<keyword evidence="4 5" id="KW-0472">Membrane</keyword>
<dbReference type="RefSeq" id="WP_207397466.1">
    <property type="nucleotide sequence ID" value="NZ_JABRWO010000008.1"/>
</dbReference>
<evidence type="ECO:0000313" key="6">
    <source>
        <dbReference type="EMBL" id="MBA2116057.1"/>
    </source>
</evidence>
<organism evidence="6 7">
    <name type="scientific">Bremerella alba</name>
    <dbReference type="NCBI Taxonomy" id="980252"/>
    <lineage>
        <taxon>Bacteria</taxon>
        <taxon>Pseudomonadati</taxon>
        <taxon>Planctomycetota</taxon>
        <taxon>Planctomycetia</taxon>
        <taxon>Pirellulales</taxon>
        <taxon>Pirellulaceae</taxon>
        <taxon>Bremerella</taxon>
    </lineage>
</organism>